<gene>
    <name evidence="1" type="ORF">DPMN_172726</name>
</gene>
<evidence type="ECO:0000313" key="1">
    <source>
        <dbReference type="EMBL" id="KAH3771409.1"/>
    </source>
</evidence>
<proteinExistence type="predicted"/>
<reference evidence="1" key="2">
    <citation type="submission" date="2020-11" db="EMBL/GenBank/DDBJ databases">
        <authorList>
            <person name="McCartney M.A."/>
            <person name="Auch B."/>
            <person name="Kono T."/>
            <person name="Mallez S."/>
            <person name="Becker A."/>
            <person name="Gohl D.M."/>
            <person name="Silverstein K.A.T."/>
            <person name="Koren S."/>
            <person name="Bechman K.B."/>
            <person name="Herman A."/>
            <person name="Abrahante J.E."/>
            <person name="Garbe J."/>
        </authorList>
    </citation>
    <scope>NUCLEOTIDE SEQUENCE</scope>
    <source>
        <strain evidence="1">Duluth1</strain>
        <tissue evidence="1">Whole animal</tissue>
    </source>
</reference>
<comment type="caution">
    <text evidence="1">The sequence shown here is derived from an EMBL/GenBank/DDBJ whole genome shotgun (WGS) entry which is preliminary data.</text>
</comment>
<reference evidence="1" key="1">
    <citation type="journal article" date="2019" name="bioRxiv">
        <title>The Genome of the Zebra Mussel, Dreissena polymorpha: A Resource for Invasive Species Research.</title>
        <authorList>
            <person name="McCartney M.A."/>
            <person name="Auch B."/>
            <person name="Kono T."/>
            <person name="Mallez S."/>
            <person name="Zhang Y."/>
            <person name="Obille A."/>
            <person name="Becker A."/>
            <person name="Abrahante J.E."/>
            <person name="Garbe J."/>
            <person name="Badalamenti J.P."/>
            <person name="Herman A."/>
            <person name="Mangelson H."/>
            <person name="Liachko I."/>
            <person name="Sullivan S."/>
            <person name="Sone E.D."/>
            <person name="Koren S."/>
            <person name="Silverstein K.A.T."/>
            <person name="Beckman K.B."/>
            <person name="Gohl D.M."/>
        </authorList>
    </citation>
    <scope>NUCLEOTIDE SEQUENCE</scope>
    <source>
        <strain evidence="1">Duluth1</strain>
        <tissue evidence="1">Whole animal</tissue>
    </source>
</reference>
<organism evidence="1 2">
    <name type="scientific">Dreissena polymorpha</name>
    <name type="common">Zebra mussel</name>
    <name type="synonym">Mytilus polymorpha</name>
    <dbReference type="NCBI Taxonomy" id="45954"/>
    <lineage>
        <taxon>Eukaryota</taxon>
        <taxon>Metazoa</taxon>
        <taxon>Spiralia</taxon>
        <taxon>Lophotrochozoa</taxon>
        <taxon>Mollusca</taxon>
        <taxon>Bivalvia</taxon>
        <taxon>Autobranchia</taxon>
        <taxon>Heteroconchia</taxon>
        <taxon>Euheterodonta</taxon>
        <taxon>Imparidentia</taxon>
        <taxon>Neoheterodontei</taxon>
        <taxon>Myida</taxon>
        <taxon>Dreissenoidea</taxon>
        <taxon>Dreissenidae</taxon>
        <taxon>Dreissena</taxon>
    </lineage>
</organism>
<protein>
    <submittedName>
        <fullName evidence="1">Uncharacterized protein</fullName>
    </submittedName>
</protein>
<accession>A0A9D4IFF0</accession>
<dbReference type="AlphaFoldDB" id="A0A9D4IFF0"/>
<name>A0A9D4IFF0_DREPO</name>
<keyword evidence="2" id="KW-1185">Reference proteome</keyword>
<sequence>MVCDAYWCESIIGCSPHPGTSICKVITEYRLVCEEHRCPVIKRPGYVILCPLETCLDVVANQCDTNKVV</sequence>
<evidence type="ECO:0000313" key="2">
    <source>
        <dbReference type="Proteomes" id="UP000828390"/>
    </source>
</evidence>
<dbReference type="Proteomes" id="UP000828390">
    <property type="component" value="Unassembled WGS sequence"/>
</dbReference>
<dbReference type="EMBL" id="JAIWYP010000009">
    <property type="protein sequence ID" value="KAH3771409.1"/>
    <property type="molecule type" value="Genomic_DNA"/>
</dbReference>